<dbReference type="EMBL" id="CP102845">
    <property type="protein sequence ID" value="UVF21519.1"/>
    <property type="molecule type" value="Genomic_DNA"/>
</dbReference>
<proteinExistence type="predicted"/>
<gene>
    <name evidence="5" type="ORF">HPT29_010545</name>
</gene>
<dbReference type="InterPro" id="IPR050204">
    <property type="entry name" value="AraC_XylS_family_regulators"/>
</dbReference>
<dbReference type="InterPro" id="IPR009057">
    <property type="entry name" value="Homeodomain-like_sf"/>
</dbReference>
<dbReference type="InterPro" id="IPR018062">
    <property type="entry name" value="HTH_AraC-typ_CS"/>
</dbReference>
<dbReference type="PROSITE" id="PS00041">
    <property type="entry name" value="HTH_ARAC_FAMILY_1"/>
    <property type="match status" value="1"/>
</dbReference>
<dbReference type="SMART" id="SM00342">
    <property type="entry name" value="HTH_ARAC"/>
    <property type="match status" value="1"/>
</dbReference>
<keyword evidence="6" id="KW-1185">Reference proteome</keyword>
<evidence type="ECO:0000256" key="2">
    <source>
        <dbReference type="ARBA" id="ARBA00023125"/>
    </source>
</evidence>
<evidence type="ECO:0000313" key="6">
    <source>
        <dbReference type="Proteomes" id="UP001017257"/>
    </source>
</evidence>
<dbReference type="RefSeq" id="WP_173948627.1">
    <property type="nucleotide sequence ID" value="NZ_CP102845.1"/>
</dbReference>
<evidence type="ECO:0000256" key="3">
    <source>
        <dbReference type="ARBA" id="ARBA00023163"/>
    </source>
</evidence>
<evidence type="ECO:0000259" key="4">
    <source>
        <dbReference type="PROSITE" id="PS01124"/>
    </source>
</evidence>
<evidence type="ECO:0000256" key="1">
    <source>
        <dbReference type="ARBA" id="ARBA00023015"/>
    </source>
</evidence>
<dbReference type="Gene3D" id="1.10.10.60">
    <property type="entry name" value="Homeodomain-like"/>
    <property type="match status" value="2"/>
</dbReference>
<evidence type="ECO:0000313" key="5">
    <source>
        <dbReference type="EMBL" id="UVF21519.1"/>
    </source>
</evidence>
<dbReference type="PROSITE" id="PS01124">
    <property type="entry name" value="HTH_ARAC_FAMILY_2"/>
    <property type="match status" value="1"/>
</dbReference>
<keyword evidence="3" id="KW-0804">Transcription</keyword>
<dbReference type="PANTHER" id="PTHR46796">
    <property type="entry name" value="HTH-TYPE TRANSCRIPTIONAL ACTIVATOR RHAS-RELATED"/>
    <property type="match status" value="1"/>
</dbReference>
<dbReference type="SUPFAM" id="SSF46689">
    <property type="entry name" value="Homeodomain-like"/>
    <property type="match status" value="2"/>
</dbReference>
<dbReference type="Proteomes" id="UP001017257">
    <property type="component" value="Chromosome"/>
</dbReference>
<reference evidence="5" key="1">
    <citation type="submission" date="2022-08" db="EMBL/GenBank/DDBJ databases">
        <title>Microvirga terrae sp. nov., isolated from soil.</title>
        <authorList>
            <person name="Kim K.H."/>
            <person name="Seo Y.L."/>
            <person name="Kim J.M."/>
            <person name="Lee J.K."/>
            <person name="Han D.M."/>
            <person name="Jeon C.O."/>
        </authorList>
    </citation>
    <scope>NUCLEOTIDE SEQUENCE</scope>
    <source>
        <strain evidence="5">R24</strain>
    </source>
</reference>
<feature type="domain" description="HTH araC/xylS-type" evidence="4">
    <location>
        <begin position="202"/>
        <end position="300"/>
    </location>
</feature>
<keyword evidence="2" id="KW-0238">DNA-binding</keyword>
<dbReference type="Pfam" id="PF12833">
    <property type="entry name" value="HTH_18"/>
    <property type="match status" value="1"/>
</dbReference>
<keyword evidence="1" id="KW-0805">Transcription regulation</keyword>
<protein>
    <submittedName>
        <fullName evidence="5">AraC family transcriptional regulator</fullName>
    </submittedName>
</protein>
<dbReference type="InterPro" id="IPR018060">
    <property type="entry name" value="HTH_AraC"/>
</dbReference>
<organism evidence="5 6">
    <name type="scientific">Microvirga terrae</name>
    <dbReference type="NCBI Taxonomy" id="2740529"/>
    <lineage>
        <taxon>Bacteria</taxon>
        <taxon>Pseudomonadati</taxon>
        <taxon>Pseudomonadota</taxon>
        <taxon>Alphaproteobacteria</taxon>
        <taxon>Hyphomicrobiales</taxon>
        <taxon>Methylobacteriaceae</taxon>
        <taxon>Microvirga</taxon>
    </lineage>
</organism>
<sequence>MSLNLRLVEVATVPIGLPRKTDRKLAVRGLSSSRLISADVCYGFKSVESNAEFPKWEDAYSIGVRFNDEKSDVVMDGRTISRPHRRGETHFLYVSGLEHIDFTTPRHTVETILQRSFMREIADDLEVPHVTHLGKSLYHVTDDPVLRRLALRIHPYFDAPETIDPLFADHFMWSLGIYVCATYGDLAMRRPVRGGLSTWQERLAKEVMETSVVGGIGLAELASLCGLRTSQFAHAFKRSTGMAPYQWLQRRRVERAKDLLTFRDTSLADIALTCGFSDQSHLTRTFARLVGTTPGAWRATIH</sequence>
<name>A0ABY5RZV9_9HYPH</name>
<accession>A0ABY5RZV9</accession>
<dbReference type="PANTHER" id="PTHR46796:SF14">
    <property type="entry name" value="TRANSCRIPTIONAL REGULATORY PROTEIN"/>
    <property type="match status" value="1"/>
</dbReference>